<gene>
    <name evidence="1" type="ORF">HINF_LOCUS2591</name>
    <name evidence="2" type="ORF">HINF_LOCUS30483</name>
</gene>
<sequence length="309" mass="36164">MNQNNKNQNPLYPSSSSILSQQLYCTQQLPCYQQSCLRSYPAWQAHLQRQEQQPHSYRSQLLWWPSQQLYATCSSDIFLEWGFGRSKISFAQIRKSGRYSVKRVLRCWTFSTGQAILLDLKLSNFEINLILTELALLFRIHRQIKVNSIKLLKVQNLTSLWKDVLRFKRFVSCSQDVQATLPNLKSVLALRYWIYECYFVCNFVLIQIVRELNFNQIVFKEQIKPGLGINGLARIEAPILQISARRRVRVVPESIAQFYFVDTKIGIAMIIQYTKKYKLDKQDVEWAKLAAPKVNNAKNMNDIIQIVNE</sequence>
<dbReference type="EMBL" id="CAXDID020000100">
    <property type="protein sequence ID" value="CAL6025688.1"/>
    <property type="molecule type" value="Genomic_DNA"/>
</dbReference>
<evidence type="ECO:0000313" key="3">
    <source>
        <dbReference type="Proteomes" id="UP001642409"/>
    </source>
</evidence>
<keyword evidence="3" id="KW-1185">Reference proteome</keyword>
<protein>
    <submittedName>
        <fullName evidence="2">Hypothetical_protein</fullName>
    </submittedName>
</protein>
<reference evidence="2 3" key="2">
    <citation type="submission" date="2024-07" db="EMBL/GenBank/DDBJ databases">
        <authorList>
            <person name="Akdeniz Z."/>
        </authorList>
    </citation>
    <scope>NUCLEOTIDE SEQUENCE [LARGE SCALE GENOMIC DNA]</scope>
</reference>
<reference evidence="1" key="1">
    <citation type="submission" date="2023-06" db="EMBL/GenBank/DDBJ databases">
        <authorList>
            <person name="Kurt Z."/>
        </authorList>
    </citation>
    <scope>NUCLEOTIDE SEQUENCE</scope>
</reference>
<name>A0AA86N911_9EUKA</name>
<evidence type="ECO:0000313" key="1">
    <source>
        <dbReference type="EMBL" id="CAI9914946.1"/>
    </source>
</evidence>
<dbReference type="AlphaFoldDB" id="A0AA86N911"/>
<organism evidence="1">
    <name type="scientific">Hexamita inflata</name>
    <dbReference type="NCBI Taxonomy" id="28002"/>
    <lineage>
        <taxon>Eukaryota</taxon>
        <taxon>Metamonada</taxon>
        <taxon>Diplomonadida</taxon>
        <taxon>Hexamitidae</taxon>
        <taxon>Hexamitinae</taxon>
        <taxon>Hexamita</taxon>
    </lineage>
</organism>
<dbReference type="Proteomes" id="UP001642409">
    <property type="component" value="Unassembled WGS sequence"/>
</dbReference>
<proteinExistence type="predicted"/>
<dbReference type="EMBL" id="CATOUU010000062">
    <property type="protein sequence ID" value="CAI9914946.1"/>
    <property type="molecule type" value="Genomic_DNA"/>
</dbReference>
<comment type="caution">
    <text evidence="1">The sequence shown here is derived from an EMBL/GenBank/DDBJ whole genome shotgun (WGS) entry which is preliminary data.</text>
</comment>
<accession>A0AA86N911</accession>
<evidence type="ECO:0000313" key="2">
    <source>
        <dbReference type="EMBL" id="CAL6025688.1"/>
    </source>
</evidence>